<dbReference type="InterPro" id="IPR039417">
    <property type="entry name" value="Peptidase_C1A_papain-like"/>
</dbReference>
<keyword evidence="5" id="KW-1185">Reference proteome</keyword>
<gene>
    <name evidence="4" type="ORF">AAFF_G00221370</name>
</gene>
<comment type="similarity">
    <text evidence="1">Belongs to the peptidase C1 family.</text>
</comment>
<dbReference type="AlphaFoldDB" id="A0AAD7RGE2"/>
<dbReference type="Proteomes" id="UP001221898">
    <property type="component" value="Unassembled WGS sequence"/>
</dbReference>
<dbReference type="Pfam" id="PF00112">
    <property type="entry name" value="Peptidase_C1"/>
    <property type="match status" value="1"/>
</dbReference>
<dbReference type="PROSITE" id="PS00639">
    <property type="entry name" value="THIOL_PROTEASE_HIS"/>
    <property type="match status" value="1"/>
</dbReference>
<dbReference type="SUPFAM" id="SSF54001">
    <property type="entry name" value="Cysteine proteinases"/>
    <property type="match status" value="1"/>
</dbReference>
<dbReference type="InterPro" id="IPR025661">
    <property type="entry name" value="Pept_asp_AS"/>
</dbReference>
<dbReference type="PANTHER" id="PTHR12411">
    <property type="entry name" value="CYSTEINE PROTEASE FAMILY C1-RELATED"/>
    <property type="match status" value="1"/>
</dbReference>
<feature type="domain" description="Peptidase C1A papain C-terminal" evidence="3">
    <location>
        <begin position="114"/>
        <end position="255"/>
    </location>
</feature>
<dbReference type="Gene3D" id="3.90.70.10">
    <property type="entry name" value="Cysteine proteinases"/>
    <property type="match status" value="2"/>
</dbReference>
<dbReference type="InterPro" id="IPR038765">
    <property type="entry name" value="Papain-like_cys_pep_sf"/>
</dbReference>
<dbReference type="InterPro" id="IPR000668">
    <property type="entry name" value="Peptidase_C1A_C"/>
</dbReference>
<dbReference type="CDD" id="cd02248">
    <property type="entry name" value="Peptidase_C1A"/>
    <property type="match status" value="1"/>
</dbReference>
<evidence type="ECO:0000256" key="2">
    <source>
        <dbReference type="ARBA" id="ARBA00023157"/>
    </source>
</evidence>
<sequence length="256" mass="28136">MVSSIKISRYTGEAKTGDAHSTRRELARPALKRDRYTCLRMHLCGGALVLLASALAYSPGGLSLDADWEAWKTAYRKEYTAPTAVEVTEKMTGLQVPLARETNDSFTPDNGLNLPKSIDYRKMGYVTPVRNQDQDCAYNESGKAAEIKGFRVVPKGSEKALQAAVAKFGPISVGIDASLDSFFLYKKGVYYDPDCDKKDINHAVLVVGYGATPKGKKYWIVKNSWGEDWGNAGYVLMARNRKNACGIANLASFPLM</sequence>
<dbReference type="PROSITE" id="PS00640">
    <property type="entry name" value="THIOL_PROTEASE_ASN"/>
    <property type="match status" value="1"/>
</dbReference>
<dbReference type="GO" id="GO:0008234">
    <property type="term" value="F:cysteine-type peptidase activity"/>
    <property type="evidence" value="ECO:0007669"/>
    <property type="project" value="InterPro"/>
</dbReference>
<evidence type="ECO:0000313" key="5">
    <source>
        <dbReference type="Proteomes" id="UP001221898"/>
    </source>
</evidence>
<keyword evidence="2" id="KW-1015">Disulfide bond</keyword>
<protein>
    <recommendedName>
        <fullName evidence="3">Peptidase C1A papain C-terminal domain-containing protein</fullName>
    </recommendedName>
</protein>
<dbReference type="InterPro" id="IPR013128">
    <property type="entry name" value="Peptidase_C1A"/>
</dbReference>
<evidence type="ECO:0000259" key="3">
    <source>
        <dbReference type="SMART" id="SM00645"/>
    </source>
</evidence>
<evidence type="ECO:0000313" key="4">
    <source>
        <dbReference type="EMBL" id="KAJ8383437.1"/>
    </source>
</evidence>
<evidence type="ECO:0000256" key="1">
    <source>
        <dbReference type="ARBA" id="ARBA00008455"/>
    </source>
</evidence>
<dbReference type="InterPro" id="IPR025660">
    <property type="entry name" value="Pept_his_AS"/>
</dbReference>
<dbReference type="GO" id="GO:0006508">
    <property type="term" value="P:proteolysis"/>
    <property type="evidence" value="ECO:0007669"/>
    <property type="project" value="InterPro"/>
</dbReference>
<name>A0AAD7RGE2_9TELE</name>
<comment type="caution">
    <text evidence="4">The sequence shown here is derived from an EMBL/GenBank/DDBJ whole genome shotgun (WGS) entry which is preliminary data.</text>
</comment>
<proteinExistence type="inferred from homology"/>
<organism evidence="4 5">
    <name type="scientific">Aldrovandia affinis</name>
    <dbReference type="NCBI Taxonomy" id="143900"/>
    <lineage>
        <taxon>Eukaryota</taxon>
        <taxon>Metazoa</taxon>
        <taxon>Chordata</taxon>
        <taxon>Craniata</taxon>
        <taxon>Vertebrata</taxon>
        <taxon>Euteleostomi</taxon>
        <taxon>Actinopterygii</taxon>
        <taxon>Neopterygii</taxon>
        <taxon>Teleostei</taxon>
        <taxon>Notacanthiformes</taxon>
        <taxon>Halosauridae</taxon>
        <taxon>Aldrovandia</taxon>
    </lineage>
</organism>
<dbReference type="SMART" id="SM00645">
    <property type="entry name" value="Pept_C1"/>
    <property type="match status" value="1"/>
</dbReference>
<accession>A0AAD7RGE2</accession>
<reference evidence="4" key="1">
    <citation type="journal article" date="2023" name="Science">
        <title>Genome structures resolve the early diversification of teleost fishes.</title>
        <authorList>
            <person name="Parey E."/>
            <person name="Louis A."/>
            <person name="Montfort J."/>
            <person name="Bouchez O."/>
            <person name="Roques C."/>
            <person name="Iampietro C."/>
            <person name="Lluch J."/>
            <person name="Castinel A."/>
            <person name="Donnadieu C."/>
            <person name="Desvignes T."/>
            <person name="Floi Bucao C."/>
            <person name="Jouanno E."/>
            <person name="Wen M."/>
            <person name="Mejri S."/>
            <person name="Dirks R."/>
            <person name="Jansen H."/>
            <person name="Henkel C."/>
            <person name="Chen W.J."/>
            <person name="Zahm M."/>
            <person name="Cabau C."/>
            <person name="Klopp C."/>
            <person name="Thompson A.W."/>
            <person name="Robinson-Rechavi M."/>
            <person name="Braasch I."/>
            <person name="Lecointre G."/>
            <person name="Bobe J."/>
            <person name="Postlethwait J.H."/>
            <person name="Berthelot C."/>
            <person name="Roest Crollius H."/>
            <person name="Guiguen Y."/>
        </authorList>
    </citation>
    <scope>NUCLEOTIDE SEQUENCE</scope>
    <source>
        <strain evidence="4">NC1722</strain>
    </source>
</reference>
<dbReference type="EMBL" id="JAINUG010000294">
    <property type="protein sequence ID" value="KAJ8383437.1"/>
    <property type="molecule type" value="Genomic_DNA"/>
</dbReference>